<keyword evidence="3 5" id="KW-0378">Hydrolase</keyword>
<evidence type="ECO:0000256" key="5">
    <source>
        <dbReference type="RuleBase" id="RU365059"/>
    </source>
</evidence>
<dbReference type="SUPFAM" id="SSF52540">
    <property type="entry name" value="P-loop containing nucleoside triphosphate hydrolases"/>
    <property type="match status" value="1"/>
</dbReference>
<sequence length="263" mass="29379">YGQVVTGPPGSGKTTYCHGLSQYLTLLSRSCHLINFDPGCDPTTYVTFDIRKIVDLNNVMGKGWGPNGGLQWCFEYIAHNAEEVMKRVKESVIKKEREKIERIACYLIVDFPGQVESESSSTILSHLTKPIQKGGHIGLNVVNVNLVDSTSIFDAGRFISTCLTTLMSCIRLSLPVVNVLTKVDLLRNHVEESGEYADDEDFQKARQKVKDSIFYKRHKELTEGIVEVIEDYGLVNFKLLCVSDAALMGRVVAECDKVNGYVY</sequence>
<accession>A0A9W7BM51</accession>
<evidence type="ECO:0000256" key="3">
    <source>
        <dbReference type="ARBA" id="ARBA00022801"/>
    </source>
</evidence>
<dbReference type="PANTHER" id="PTHR21231">
    <property type="entry name" value="XPA-BINDING PROTEIN 1-RELATED"/>
    <property type="match status" value="1"/>
</dbReference>
<comment type="similarity">
    <text evidence="1 5">Belongs to the GPN-loop GTPase family.</text>
</comment>
<keyword evidence="4 5" id="KW-0342">GTP-binding</keyword>
<feature type="non-terminal residue" evidence="6">
    <location>
        <position position="1"/>
    </location>
</feature>
<gene>
    <name evidence="6" type="ORF">TL16_g11675</name>
</gene>
<dbReference type="AlphaFoldDB" id="A0A9W7BM51"/>
<dbReference type="InterPro" id="IPR004130">
    <property type="entry name" value="Gpn"/>
</dbReference>
<evidence type="ECO:0000313" key="7">
    <source>
        <dbReference type="Proteomes" id="UP001162640"/>
    </source>
</evidence>
<dbReference type="Pfam" id="PF03029">
    <property type="entry name" value="ATP_bind_1"/>
    <property type="match status" value="1"/>
</dbReference>
<comment type="subunit">
    <text evidence="5">Binds to RNA polymerase II (RNAPII).</text>
</comment>
<proteinExistence type="inferred from homology"/>
<name>A0A9W7BM51_9STRA</name>
<organism evidence="6 7">
    <name type="scientific">Triparma laevis f. inornata</name>
    <dbReference type="NCBI Taxonomy" id="1714386"/>
    <lineage>
        <taxon>Eukaryota</taxon>
        <taxon>Sar</taxon>
        <taxon>Stramenopiles</taxon>
        <taxon>Ochrophyta</taxon>
        <taxon>Bolidophyceae</taxon>
        <taxon>Parmales</taxon>
        <taxon>Triparmaceae</taxon>
        <taxon>Triparma</taxon>
    </lineage>
</organism>
<dbReference type="GO" id="GO:0005525">
    <property type="term" value="F:GTP binding"/>
    <property type="evidence" value="ECO:0007669"/>
    <property type="project" value="UniProtKB-KW"/>
</dbReference>
<comment type="function">
    <text evidence="5">Small GTPase required for proper localization of RNA polymerase II and III (RNAPII and RNAPIII). May act at an RNAP assembly step prior to nuclear import.</text>
</comment>
<dbReference type="GO" id="GO:0005737">
    <property type="term" value="C:cytoplasm"/>
    <property type="evidence" value="ECO:0007669"/>
    <property type="project" value="TreeGrafter"/>
</dbReference>
<evidence type="ECO:0000256" key="4">
    <source>
        <dbReference type="ARBA" id="ARBA00023134"/>
    </source>
</evidence>
<feature type="non-terminal residue" evidence="6">
    <location>
        <position position="263"/>
    </location>
</feature>
<comment type="caution">
    <text evidence="6">The sequence shown here is derived from an EMBL/GenBank/DDBJ whole genome shotgun (WGS) entry which is preliminary data.</text>
</comment>
<dbReference type="Gene3D" id="3.40.50.300">
    <property type="entry name" value="P-loop containing nucleotide triphosphate hydrolases"/>
    <property type="match status" value="1"/>
</dbReference>
<keyword evidence="2 5" id="KW-0547">Nucleotide-binding</keyword>
<dbReference type="GO" id="GO:0003924">
    <property type="term" value="F:GTPase activity"/>
    <property type="evidence" value="ECO:0007669"/>
    <property type="project" value="TreeGrafter"/>
</dbReference>
<evidence type="ECO:0000313" key="6">
    <source>
        <dbReference type="EMBL" id="GMH90142.1"/>
    </source>
</evidence>
<dbReference type="InterPro" id="IPR027417">
    <property type="entry name" value="P-loop_NTPase"/>
</dbReference>
<dbReference type="PANTHER" id="PTHR21231:SF3">
    <property type="entry name" value="GPN-LOOP GTPASE 2"/>
    <property type="match status" value="1"/>
</dbReference>
<dbReference type="EMBL" id="BLQM01000443">
    <property type="protein sequence ID" value="GMH90142.1"/>
    <property type="molecule type" value="Genomic_DNA"/>
</dbReference>
<dbReference type="Proteomes" id="UP001162640">
    <property type="component" value="Unassembled WGS sequence"/>
</dbReference>
<evidence type="ECO:0000256" key="1">
    <source>
        <dbReference type="ARBA" id="ARBA00005290"/>
    </source>
</evidence>
<reference evidence="7" key="1">
    <citation type="journal article" date="2023" name="Commun. Biol.">
        <title>Genome analysis of Parmales, the sister group of diatoms, reveals the evolutionary specialization of diatoms from phago-mixotrophs to photoautotrophs.</title>
        <authorList>
            <person name="Ban H."/>
            <person name="Sato S."/>
            <person name="Yoshikawa S."/>
            <person name="Yamada K."/>
            <person name="Nakamura Y."/>
            <person name="Ichinomiya M."/>
            <person name="Sato N."/>
            <person name="Blanc-Mathieu R."/>
            <person name="Endo H."/>
            <person name="Kuwata A."/>
            <person name="Ogata H."/>
        </authorList>
    </citation>
    <scope>NUCLEOTIDE SEQUENCE [LARGE SCALE GENOMIC DNA]</scope>
</reference>
<protein>
    <recommendedName>
        <fullName evidence="5">GPN-loop GTPase 2</fullName>
    </recommendedName>
</protein>
<evidence type="ECO:0000256" key="2">
    <source>
        <dbReference type="ARBA" id="ARBA00022741"/>
    </source>
</evidence>